<dbReference type="SUPFAM" id="SSF110019">
    <property type="entry name" value="ERO1-like"/>
    <property type="match status" value="1"/>
</dbReference>
<evidence type="ECO:0000256" key="2">
    <source>
        <dbReference type="ARBA" id="ARBA00004367"/>
    </source>
</evidence>
<keyword evidence="8" id="KW-0256">Endoplasmic reticulum</keyword>
<evidence type="ECO:0000256" key="8">
    <source>
        <dbReference type="ARBA" id="ARBA00022824"/>
    </source>
</evidence>
<dbReference type="GO" id="GO:0005789">
    <property type="term" value="C:endoplasmic reticulum membrane"/>
    <property type="evidence" value="ECO:0007669"/>
    <property type="project" value="UniProtKB-SubCell"/>
</dbReference>
<feature type="binding site" evidence="17">
    <location>
        <position position="199"/>
    </location>
    <ligand>
        <name>FAD</name>
        <dbReference type="ChEBI" id="CHEBI:57692"/>
    </ligand>
</feature>
<dbReference type="GO" id="GO:0016972">
    <property type="term" value="F:thiol oxidase activity"/>
    <property type="evidence" value="ECO:0007669"/>
    <property type="project" value="InterPro"/>
</dbReference>
<dbReference type="PANTHER" id="PTHR12613">
    <property type="entry name" value="ERO1-RELATED"/>
    <property type="match status" value="1"/>
</dbReference>
<evidence type="ECO:0000256" key="10">
    <source>
        <dbReference type="ARBA" id="ARBA00022982"/>
    </source>
</evidence>
<keyword evidence="14" id="KW-0325">Glycoprotein</keyword>
<reference evidence="20" key="2">
    <citation type="submission" date="2013-01" db="EMBL/GenBank/DDBJ databases">
        <title>The wheat powdery mildew genome reveals unique evolution of an obligate biotroph.</title>
        <authorList>
            <person name="Oberhaensli S."/>
            <person name="Wicker T."/>
            <person name="Keller B."/>
        </authorList>
    </citation>
    <scope>NUCLEOTIDE SEQUENCE</scope>
    <source>
        <strain evidence="20">96224</strain>
    </source>
</reference>
<sequence length="603" mass="69076">MKVASPLKNLALLSLITISSCEKYRAASKLYTQGPDDCAISPRAIVSDACASYTTLDNLNDRLRSIVVDITSNTDFFSHYRLVLFGKECPFWSDDDAMCGNAACAVSTLNDESQIPMIWRAEELGKLEGPRVVHPGSQLKDRKKVLNPLGGMLGTHVRESCVIEDDEEYNDRDYCIREDETCGIKGDYVSLVDNPERFTGYSGDGARQIWDSIYRENCFSKSSFPRSNSLGYSSFTKQPAKNIFNSIPRKSGRKENKHLGSTRFSMESVFEYDNECLEKRVFYRIISGMHTSITSHICSEYLNQTSGEWGANPQCYKERLRDHPDRISNLYFNYALVLRAITKLGPSLKNYVFCSADASQDLLTKTKLQSLMNVVSTTPQIFDESLMFVNGEGPSLKQDFRHRFRNISRIMDCVGCDKCRLWGKLQIAGYGTALKVLFETDNNSNDVPQLKRTEIVALFNTLARISTSLEAIKNFKLAVEGRESELAKEKQDIILSQPRRKLYYDKLEILDPTIDGSDEEDKSDHPQRRRLPNNATIFEQLTVELDIFWRVMKYVIQSWFRFPGKLIRWQILKMEVPRAWDSYIGLPVKPRKWLFKKPILDEL</sequence>
<evidence type="ECO:0000256" key="7">
    <source>
        <dbReference type="ARBA" id="ARBA00022729"/>
    </source>
</evidence>
<feature type="binding site" evidence="17">
    <location>
        <position position="197"/>
    </location>
    <ligand>
        <name>FAD</name>
        <dbReference type="ChEBI" id="CHEBI:57692"/>
    </ligand>
</feature>
<evidence type="ECO:0000256" key="9">
    <source>
        <dbReference type="ARBA" id="ARBA00022827"/>
    </source>
</evidence>
<dbReference type="HOGENOM" id="CLU_023061_1_0_1"/>
<keyword evidence="10" id="KW-0249">Electron transport</keyword>
<comment type="subcellular location">
    <subcellularLocation>
        <location evidence="2">Endoplasmic reticulum membrane</location>
        <topology evidence="2">Peripheral membrane protein</topology>
        <orientation evidence="2">Lumenal side</orientation>
    </subcellularLocation>
</comment>
<proteinExistence type="inferred from homology"/>
<dbReference type="GO" id="GO:0071949">
    <property type="term" value="F:FAD binding"/>
    <property type="evidence" value="ECO:0007669"/>
    <property type="project" value="InterPro"/>
</dbReference>
<keyword evidence="13 18" id="KW-1015">Disulfide bond</keyword>
<feature type="binding site" evidence="17">
    <location>
        <position position="287"/>
    </location>
    <ligand>
        <name>FAD</name>
        <dbReference type="ChEBI" id="CHEBI:57692"/>
    </ligand>
</feature>
<evidence type="ECO:0000313" key="21">
    <source>
        <dbReference type="EMBL" id="SUZ13051.1"/>
    </source>
</evidence>
<organism evidence="21">
    <name type="scientific">Blumeria graminis f. sp. tritici 96224</name>
    <dbReference type="NCBI Taxonomy" id="1268274"/>
    <lineage>
        <taxon>Eukaryota</taxon>
        <taxon>Fungi</taxon>
        <taxon>Dikarya</taxon>
        <taxon>Ascomycota</taxon>
        <taxon>Pezizomycotina</taxon>
        <taxon>Leotiomycetes</taxon>
        <taxon>Erysiphales</taxon>
        <taxon>Erysiphaceae</taxon>
        <taxon>Blumeria</taxon>
    </lineage>
</organism>
<dbReference type="InterPro" id="IPR007266">
    <property type="entry name" value="Ero1"/>
</dbReference>
<evidence type="ECO:0000313" key="22">
    <source>
        <dbReference type="Proteomes" id="UP000053110"/>
    </source>
</evidence>
<feature type="chain" id="PRO_5044538295" evidence="19">
    <location>
        <begin position="22"/>
        <end position="603"/>
    </location>
</feature>
<comment type="subunit">
    <text evidence="4">May function both as a monomer and a homodimer.</text>
</comment>
<dbReference type="GO" id="GO:0015035">
    <property type="term" value="F:protein-disulfide reductase activity"/>
    <property type="evidence" value="ECO:0007669"/>
    <property type="project" value="InterPro"/>
</dbReference>
<reference evidence="22" key="1">
    <citation type="journal article" date="2013" name="Nat. Genet.">
        <title>The wheat powdery mildew genome shows the unique evolution of an obligate biotroph.</title>
        <authorList>
            <person name="Wicker T."/>
            <person name="Oberhaensli S."/>
            <person name="Parlange F."/>
            <person name="Buchmann J.P."/>
            <person name="Shatalina M."/>
            <person name="Roffler S."/>
            <person name="Ben-David R."/>
            <person name="Dolezel J."/>
            <person name="Simkova H."/>
            <person name="Schulze-Lefert P."/>
            <person name="Spanu P.D."/>
            <person name="Bruggmann R."/>
            <person name="Amselem J."/>
            <person name="Quesneville H."/>
            <person name="Ver Loren van Themaat E."/>
            <person name="Paape T."/>
            <person name="Shimizu K.K."/>
            <person name="Keller B."/>
        </authorList>
    </citation>
    <scope>NUCLEOTIDE SEQUENCE [LARGE SCALE GENOMIC DNA]</scope>
    <source>
        <strain evidence="22">96224</strain>
    </source>
</reference>
<protein>
    <submittedName>
        <fullName evidence="21">Bgt-2870</fullName>
    </submittedName>
    <submittedName>
        <fullName evidence="20">Thiol oxidase</fullName>
    </submittedName>
</protein>
<reference evidence="21" key="3">
    <citation type="submission" date="2018-07" db="EMBL/GenBank/DDBJ databases">
        <authorList>
            <person name="Quirk P.G."/>
            <person name="Krulwich T.A."/>
        </authorList>
    </citation>
    <scope>NUCLEOTIDE SEQUENCE</scope>
    <source>
        <strain evidence="21">96224</strain>
    </source>
</reference>
<dbReference type="OrthoDB" id="269384at2759"/>
<comment type="cofactor">
    <cofactor evidence="1 17">
        <name>FAD</name>
        <dbReference type="ChEBI" id="CHEBI:57692"/>
    </cofactor>
</comment>
<evidence type="ECO:0000256" key="14">
    <source>
        <dbReference type="ARBA" id="ARBA00023180"/>
    </source>
</evidence>
<evidence type="ECO:0000256" key="3">
    <source>
        <dbReference type="ARBA" id="ARBA00008277"/>
    </source>
</evidence>
<evidence type="ECO:0000256" key="6">
    <source>
        <dbReference type="ARBA" id="ARBA00022630"/>
    </source>
</evidence>
<feature type="active site" evidence="16">
    <location>
        <position position="419"/>
    </location>
</feature>
<comment type="similarity">
    <text evidence="3">Belongs to the EROs family.</text>
</comment>
<feature type="binding site" evidence="17">
    <location>
        <position position="290"/>
    </location>
    <ligand>
        <name>FAD</name>
        <dbReference type="ChEBI" id="CHEBI:57692"/>
    </ligand>
</feature>
<evidence type="ECO:0000256" key="1">
    <source>
        <dbReference type="ARBA" id="ARBA00001974"/>
    </source>
</evidence>
<evidence type="ECO:0000256" key="18">
    <source>
        <dbReference type="PIRSR" id="PIRSR017205-3"/>
    </source>
</evidence>
<dbReference type="PROSITE" id="PS51257">
    <property type="entry name" value="PROKAR_LIPOPROTEIN"/>
    <property type="match status" value="1"/>
</dbReference>
<keyword evidence="7 19" id="KW-0732">Signal</keyword>
<evidence type="ECO:0000256" key="4">
    <source>
        <dbReference type="ARBA" id="ARBA00011802"/>
    </source>
</evidence>
<dbReference type="GO" id="GO:0034975">
    <property type="term" value="P:protein folding in endoplasmic reticulum"/>
    <property type="evidence" value="ECO:0007669"/>
    <property type="project" value="InterPro"/>
</dbReference>
<dbReference type="Proteomes" id="UP000053110">
    <property type="component" value="Unassembled WGS sequence"/>
</dbReference>
<accession>A0A061HIG7</accession>
<evidence type="ECO:0000256" key="16">
    <source>
        <dbReference type="PIRSR" id="PIRSR017205-1"/>
    </source>
</evidence>
<keyword evidence="9 17" id="KW-0274">FAD</keyword>
<dbReference type="Pfam" id="PF04137">
    <property type="entry name" value="ERO1"/>
    <property type="match status" value="1"/>
</dbReference>
<keyword evidence="15" id="KW-0676">Redox-active center</keyword>
<evidence type="ECO:0000256" key="15">
    <source>
        <dbReference type="ARBA" id="ARBA00023284"/>
    </source>
</evidence>
<feature type="disulfide bond" description="Redox-active" evidence="18">
    <location>
        <begin position="99"/>
        <end position="104"/>
    </location>
</feature>
<evidence type="ECO:0000256" key="5">
    <source>
        <dbReference type="ARBA" id="ARBA00022448"/>
    </source>
</evidence>
<dbReference type="PANTHER" id="PTHR12613:SF0">
    <property type="entry name" value="ERO1-LIKE PROTEIN"/>
    <property type="match status" value="1"/>
</dbReference>
<evidence type="ECO:0000256" key="19">
    <source>
        <dbReference type="SAM" id="SignalP"/>
    </source>
</evidence>
<dbReference type="PIRSF" id="PIRSF017205">
    <property type="entry name" value="ERO1"/>
    <property type="match status" value="1"/>
</dbReference>
<keyword evidence="11" id="KW-0560">Oxidoreductase</keyword>
<evidence type="ECO:0000256" key="11">
    <source>
        <dbReference type="ARBA" id="ARBA00023002"/>
    </source>
</evidence>
<keyword evidence="12" id="KW-0472">Membrane</keyword>
<dbReference type="EMBL" id="KE375185">
    <property type="protein sequence ID" value="EPQ62199.1"/>
    <property type="molecule type" value="Genomic_DNA"/>
</dbReference>
<feature type="signal peptide" evidence="19">
    <location>
        <begin position="1"/>
        <end position="21"/>
    </location>
</feature>
<dbReference type="AlphaFoldDB" id="A0A061HIG7"/>
<dbReference type="EMBL" id="UIGY01000212">
    <property type="protein sequence ID" value="SUZ13051.1"/>
    <property type="molecule type" value="Genomic_DNA"/>
</dbReference>
<feature type="binding site" evidence="17">
    <location>
        <position position="210"/>
    </location>
    <ligand>
        <name>FAD</name>
        <dbReference type="ChEBI" id="CHEBI:57692"/>
    </ligand>
</feature>
<dbReference type="InterPro" id="IPR037192">
    <property type="entry name" value="ERO1-like_sf"/>
</dbReference>
<name>A0A061HIG7_BLUGR</name>
<evidence type="ECO:0000256" key="12">
    <source>
        <dbReference type="ARBA" id="ARBA00023136"/>
    </source>
</evidence>
<evidence type="ECO:0000313" key="20">
    <source>
        <dbReference type="EMBL" id="EPQ62199.1"/>
    </source>
</evidence>
<keyword evidence="6" id="KW-0285">Flavoprotein</keyword>
<evidence type="ECO:0000256" key="17">
    <source>
        <dbReference type="PIRSR" id="PIRSR017205-2"/>
    </source>
</evidence>
<feature type="binding site" evidence="17">
    <location>
        <position position="319"/>
    </location>
    <ligand>
        <name>FAD</name>
        <dbReference type="ChEBI" id="CHEBI:57692"/>
    </ligand>
</feature>
<feature type="active site" description="Nucleophile" evidence="16">
    <location>
        <position position="416"/>
    </location>
</feature>
<keyword evidence="5" id="KW-0813">Transport</keyword>
<evidence type="ECO:0000256" key="13">
    <source>
        <dbReference type="ARBA" id="ARBA00023157"/>
    </source>
</evidence>
<feature type="disulfide bond" description="Redox-active" evidence="18">
    <location>
        <begin position="416"/>
        <end position="419"/>
    </location>
</feature>
<gene>
    <name evidence="20" type="ORF">BGT96224_2870</name>
    <name evidence="21" type="ORF">BGT96224V2_LOCUS6219</name>
</gene>